<evidence type="ECO:0000313" key="2">
    <source>
        <dbReference type="EMBL" id="SEM40324.1"/>
    </source>
</evidence>
<dbReference type="InterPro" id="IPR045548">
    <property type="entry name" value="bpX5"/>
</dbReference>
<dbReference type="OrthoDB" id="5383096at2"/>
<proteinExistence type="predicted"/>
<name>A0A1H7Y373_STIAU</name>
<dbReference type="AlphaFoldDB" id="A0A1H7Y373"/>
<feature type="domain" description="MoxR-vWA-beta-propeller ternary system" evidence="1">
    <location>
        <begin position="15"/>
        <end position="144"/>
    </location>
</feature>
<organism evidence="2 3">
    <name type="scientific">Stigmatella aurantiaca</name>
    <dbReference type="NCBI Taxonomy" id="41"/>
    <lineage>
        <taxon>Bacteria</taxon>
        <taxon>Pseudomonadati</taxon>
        <taxon>Myxococcota</taxon>
        <taxon>Myxococcia</taxon>
        <taxon>Myxococcales</taxon>
        <taxon>Cystobacterineae</taxon>
        <taxon>Archangiaceae</taxon>
        <taxon>Stigmatella</taxon>
    </lineage>
</organism>
<gene>
    <name evidence="2" type="ORF">SAMN05444354_11658</name>
</gene>
<sequence>MNSPVPASAPPRLPVTWRPRLEPLAALAVVGVGPVALALARRALASDDGPLAAWSGVAGPGVLVLLGEASGLPWVDGAVYLGREPAAPSLLLPCALAPDVAPALLERALARHAAAGGPLAVLPRSGHLVPVGSARPVAREVLREWVRAAEGLP</sequence>
<accession>A0A1H7Y373</accession>
<evidence type="ECO:0000259" key="1">
    <source>
        <dbReference type="Pfam" id="PF19921"/>
    </source>
</evidence>
<dbReference type="Pfam" id="PF19921">
    <property type="entry name" value="bpX5"/>
    <property type="match status" value="1"/>
</dbReference>
<dbReference type="Proteomes" id="UP000182719">
    <property type="component" value="Unassembled WGS sequence"/>
</dbReference>
<dbReference type="EMBL" id="FOAP01000016">
    <property type="protein sequence ID" value="SEM40324.1"/>
    <property type="molecule type" value="Genomic_DNA"/>
</dbReference>
<reference evidence="3" key="1">
    <citation type="submission" date="2016-10" db="EMBL/GenBank/DDBJ databases">
        <authorList>
            <person name="Varghese N."/>
            <person name="Submissions S."/>
        </authorList>
    </citation>
    <scope>NUCLEOTIDE SEQUENCE [LARGE SCALE GENOMIC DNA]</scope>
    <source>
        <strain evidence="3">DSM 17044</strain>
    </source>
</reference>
<dbReference type="RefSeq" id="WP_075009243.1">
    <property type="nucleotide sequence ID" value="NZ_FOAP01000016.1"/>
</dbReference>
<keyword evidence="3" id="KW-1185">Reference proteome</keyword>
<evidence type="ECO:0000313" key="3">
    <source>
        <dbReference type="Proteomes" id="UP000182719"/>
    </source>
</evidence>
<protein>
    <recommendedName>
        <fullName evidence="1">MoxR-vWA-beta-propeller ternary system domain-containing protein</fullName>
    </recommendedName>
</protein>